<evidence type="ECO:0000256" key="1">
    <source>
        <dbReference type="SAM" id="MobiDB-lite"/>
    </source>
</evidence>
<feature type="region of interest" description="Disordered" evidence="1">
    <location>
        <begin position="20"/>
        <end position="39"/>
    </location>
</feature>
<feature type="region of interest" description="Disordered" evidence="1">
    <location>
        <begin position="51"/>
        <end position="92"/>
    </location>
</feature>
<evidence type="ECO:0000313" key="2">
    <source>
        <dbReference type="EMBL" id="CAG6396479.1"/>
    </source>
</evidence>
<dbReference type="AlphaFoldDB" id="A0A9W4DVZ7"/>
<feature type="compositionally biased region" description="Basic residues" evidence="1">
    <location>
        <begin position="187"/>
        <end position="197"/>
    </location>
</feature>
<dbReference type="EMBL" id="CAJSLV010000072">
    <property type="protein sequence ID" value="CAG6396479.1"/>
    <property type="molecule type" value="Genomic_DNA"/>
</dbReference>
<evidence type="ECO:0000313" key="3">
    <source>
        <dbReference type="Proteomes" id="UP001152519"/>
    </source>
</evidence>
<gene>
    <name evidence="2" type="ORF">SCOCK_410056</name>
</gene>
<feature type="compositionally biased region" description="Basic residues" evidence="1">
    <location>
        <begin position="161"/>
        <end position="175"/>
    </location>
</feature>
<feature type="region of interest" description="Disordered" evidence="1">
    <location>
        <begin position="298"/>
        <end position="359"/>
    </location>
</feature>
<feature type="compositionally biased region" description="Basic and acidic residues" evidence="1">
    <location>
        <begin position="199"/>
        <end position="241"/>
    </location>
</feature>
<reference evidence="2" key="1">
    <citation type="submission" date="2021-05" db="EMBL/GenBank/DDBJ databases">
        <authorList>
            <person name="Arsene-Ploetze F."/>
        </authorList>
    </citation>
    <scope>NUCLEOTIDE SEQUENCE</scope>
    <source>
        <strain evidence="2">DSM 42138</strain>
    </source>
</reference>
<feature type="region of interest" description="Disordered" evidence="1">
    <location>
        <begin position="109"/>
        <end position="250"/>
    </location>
</feature>
<feature type="compositionally biased region" description="Basic residues" evidence="1">
    <location>
        <begin position="77"/>
        <end position="92"/>
    </location>
</feature>
<feature type="compositionally biased region" description="Basic residues" evidence="1">
    <location>
        <begin position="52"/>
        <end position="68"/>
    </location>
</feature>
<feature type="compositionally biased region" description="Basic and acidic residues" evidence="1">
    <location>
        <begin position="149"/>
        <end position="159"/>
    </location>
</feature>
<protein>
    <submittedName>
        <fullName evidence="2">Uncharacterized protein</fullName>
    </submittedName>
</protein>
<feature type="compositionally biased region" description="Basic residues" evidence="1">
    <location>
        <begin position="109"/>
        <end position="126"/>
    </location>
</feature>
<dbReference type="Proteomes" id="UP001152519">
    <property type="component" value="Unassembled WGS sequence"/>
</dbReference>
<proteinExistence type="predicted"/>
<keyword evidence="3" id="KW-1185">Reference proteome</keyword>
<accession>A0A9W4DVZ7</accession>
<sequence length="359" mass="41965">MEPAGHRRPAHHRLRQLLVRLQRPADRRGDRVRPGEPEEVLRPVRREVLREHRQRRDLHRHRGHRAAQRQREAQGAARRRGRRVGRGRQRQHLRAVALHELRRVLHQAVRRAGGRHHRLRQGRPRRVLPGAVHQREDRRCPRHLPLHRRGCELGADQRQRPPVRGHQHRHHRRPAGLRPGVRGDQRPRHHLRRHLGQLRRYDAADHPADDTSDDSPHHASHDTSDDSPHHTAHHASDDSARHRGVHGRLRDHQQLAGRLPGLRHRDQQGQFRGEQLEARLDVHGGRDDQLAVERGLHAERGGRVGHRAELGDLDSGGRQRDVRLRRHRHRDRGRARRVHAERSRVHQGLSPAGAWQPHS</sequence>
<feature type="compositionally biased region" description="Basic and acidic residues" evidence="1">
    <location>
        <begin position="23"/>
        <end position="39"/>
    </location>
</feature>
<name>A0A9W4DVZ7_9ACTN</name>
<organism evidence="2 3">
    <name type="scientific">Actinacidiphila cocklensis</name>
    <dbReference type="NCBI Taxonomy" id="887465"/>
    <lineage>
        <taxon>Bacteria</taxon>
        <taxon>Bacillati</taxon>
        <taxon>Actinomycetota</taxon>
        <taxon>Actinomycetes</taxon>
        <taxon>Kitasatosporales</taxon>
        <taxon>Streptomycetaceae</taxon>
        <taxon>Actinacidiphila</taxon>
    </lineage>
</organism>
<comment type="caution">
    <text evidence="2">The sequence shown here is derived from an EMBL/GenBank/DDBJ whole genome shotgun (WGS) entry which is preliminary data.</text>
</comment>
<feature type="compositionally biased region" description="Basic residues" evidence="1">
    <location>
        <begin position="323"/>
        <end position="337"/>
    </location>
</feature>
<feature type="compositionally biased region" description="Basic and acidic residues" evidence="1">
    <location>
        <begin position="298"/>
        <end position="322"/>
    </location>
</feature>